<name>A0ACB9K686_9ASTR</name>
<keyword evidence="2" id="KW-1185">Reference proteome</keyword>
<evidence type="ECO:0000313" key="2">
    <source>
        <dbReference type="Proteomes" id="UP001056120"/>
    </source>
</evidence>
<gene>
    <name evidence="1" type="ORF">L1987_01788</name>
</gene>
<reference evidence="2" key="1">
    <citation type="journal article" date="2022" name="Mol. Ecol. Resour.">
        <title>The genomes of chicory, endive, great burdock and yacon provide insights into Asteraceae palaeo-polyploidization history and plant inulin production.</title>
        <authorList>
            <person name="Fan W."/>
            <person name="Wang S."/>
            <person name="Wang H."/>
            <person name="Wang A."/>
            <person name="Jiang F."/>
            <person name="Liu H."/>
            <person name="Zhao H."/>
            <person name="Xu D."/>
            <person name="Zhang Y."/>
        </authorList>
    </citation>
    <scope>NUCLEOTIDE SEQUENCE [LARGE SCALE GENOMIC DNA]</scope>
    <source>
        <strain evidence="2">cv. Yunnan</strain>
    </source>
</reference>
<comment type="caution">
    <text evidence="1">The sequence shown here is derived from an EMBL/GenBank/DDBJ whole genome shotgun (WGS) entry which is preliminary data.</text>
</comment>
<evidence type="ECO:0000313" key="1">
    <source>
        <dbReference type="EMBL" id="KAI3827705.1"/>
    </source>
</evidence>
<reference evidence="1 2" key="2">
    <citation type="journal article" date="2022" name="Mol. Ecol. Resour.">
        <title>The genomes of chicory, endive, great burdock and yacon provide insights into Asteraceae paleo-polyploidization history and plant inulin production.</title>
        <authorList>
            <person name="Fan W."/>
            <person name="Wang S."/>
            <person name="Wang H."/>
            <person name="Wang A."/>
            <person name="Jiang F."/>
            <person name="Liu H."/>
            <person name="Zhao H."/>
            <person name="Xu D."/>
            <person name="Zhang Y."/>
        </authorList>
    </citation>
    <scope>NUCLEOTIDE SEQUENCE [LARGE SCALE GENOMIC DNA]</scope>
    <source>
        <strain evidence="2">cv. Yunnan</strain>
        <tissue evidence="1">Leaves</tissue>
    </source>
</reference>
<sequence>MSLLLVLHDKELTKLIQLQDWCAPSTVLEIVTSPDDSGAEGQASDNGGRQQGVEDSGELSKEGRRLRSEAF</sequence>
<protein>
    <submittedName>
        <fullName evidence="1">Uncharacterized protein</fullName>
    </submittedName>
</protein>
<accession>A0ACB9K686</accession>
<dbReference type="EMBL" id="CM042018">
    <property type="protein sequence ID" value="KAI3827705.1"/>
    <property type="molecule type" value="Genomic_DNA"/>
</dbReference>
<proteinExistence type="predicted"/>
<organism evidence="1 2">
    <name type="scientific">Smallanthus sonchifolius</name>
    <dbReference type="NCBI Taxonomy" id="185202"/>
    <lineage>
        <taxon>Eukaryota</taxon>
        <taxon>Viridiplantae</taxon>
        <taxon>Streptophyta</taxon>
        <taxon>Embryophyta</taxon>
        <taxon>Tracheophyta</taxon>
        <taxon>Spermatophyta</taxon>
        <taxon>Magnoliopsida</taxon>
        <taxon>eudicotyledons</taxon>
        <taxon>Gunneridae</taxon>
        <taxon>Pentapetalae</taxon>
        <taxon>asterids</taxon>
        <taxon>campanulids</taxon>
        <taxon>Asterales</taxon>
        <taxon>Asteraceae</taxon>
        <taxon>Asteroideae</taxon>
        <taxon>Heliantheae alliance</taxon>
        <taxon>Millerieae</taxon>
        <taxon>Smallanthus</taxon>
    </lineage>
</organism>
<dbReference type="Proteomes" id="UP001056120">
    <property type="component" value="Linkage Group LG01"/>
</dbReference>